<organism evidence="1 2">
    <name type="scientific">Aspergillus keveii</name>
    <dbReference type="NCBI Taxonomy" id="714993"/>
    <lineage>
        <taxon>Eukaryota</taxon>
        <taxon>Fungi</taxon>
        <taxon>Dikarya</taxon>
        <taxon>Ascomycota</taxon>
        <taxon>Pezizomycotina</taxon>
        <taxon>Eurotiomycetes</taxon>
        <taxon>Eurotiomycetidae</taxon>
        <taxon>Eurotiales</taxon>
        <taxon>Aspergillaceae</taxon>
        <taxon>Aspergillus</taxon>
        <taxon>Aspergillus subgen. Nidulantes</taxon>
    </lineage>
</organism>
<dbReference type="Proteomes" id="UP001610563">
    <property type="component" value="Unassembled WGS sequence"/>
</dbReference>
<name>A0ABR4FQ23_9EURO</name>
<proteinExistence type="predicted"/>
<comment type="caution">
    <text evidence="1">The sequence shown here is derived from an EMBL/GenBank/DDBJ whole genome shotgun (WGS) entry which is preliminary data.</text>
</comment>
<sequence length="88" mass="9301">MFELGTPHHNGDSVPRDLETARDTRLAGYLIVPGTFTALQKSGQVQDALAKDDVGQAIPNTVQNPPLLAIACILFVASTAALGWLDGE</sequence>
<dbReference type="EMBL" id="JBFTWV010000147">
    <property type="protein sequence ID" value="KAL2785341.1"/>
    <property type="molecule type" value="Genomic_DNA"/>
</dbReference>
<protein>
    <submittedName>
        <fullName evidence="1">Uncharacterized protein</fullName>
    </submittedName>
</protein>
<reference evidence="1 2" key="1">
    <citation type="submission" date="2024-07" db="EMBL/GenBank/DDBJ databases">
        <title>Section-level genome sequencing and comparative genomics of Aspergillus sections Usti and Cavernicolus.</title>
        <authorList>
            <consortium name="Lawrence Berkeley National Laboratory"/>
            <person name="Nybo J.L."/>
            <person name="Vesth T.C."/>
            <person name="Theobald S."/>
            <person name="Frisvad J.C."/>
            <person name="Larsen T.O."/>
            <person name="Kjaerboelling I."/>
            <person name="Rothschild-Mancinelli K."/>
            <person name="Lyhne E.K."/>
            <person name="Kogle M.E."/>
            <person name="Barry K."/>
            <person name="Clum A."/>
            <person name="Na H."/>
            <person name="Ledsgaard L."/>
            <person name="Lin J."/>
            <person name="Lipzen A."/>
            <person name="Kuo A."/>
            <person name="Riley R."/>
            <person name="Mondo S."/>
            <person name="Labutti K."/>
            <person name="Haridas S."/>
            <person name="Pangalinan J."/>
            <person name="Salamov A.A."/>
            <person name="Simmons B.A."/>
            <person name="Magnuson J.K."/>
            <person name="Chen J."/>
            <person name="Drula E."/>
            <person name="Henrissat B."/>
            <person name="Wiebenga A."/>
            <person name="Lubbers R.J."/>
            <person name="Gomes A.C."/>
            <person name="Makela M.R."/>
            <person name="Stajich J."/>
            <person name="Grigoriev I.V."/>
            <person name="Mortensen U.H."/>
            <person name="De Vries R.P."/>
            <person name="Baker S.E."/>
            <person name="Andersen M.R."/>
        </authorList>
    </citation>
    <scope>NUCLEOTIDE SEQUENCE [LARGE SCALE GENOMIC DNA]</scope>
    <source>
        <strain evidence="1 2">CBS 209.92</strain>
    </source>
</reference>
<gene>
    <name evidence="1" type="ORF">BJX66DRAFT_315038</name>
</gene>
<evidence type="ECO:0000313" key="1">
    <source>
        <dbReference type="EMBL" id="KAL2785341.1"/>
    </source>
</evidence>
<evidence type="ECO:0000313" key="2">
    <source>
        <dbReference type="Proteomes" id="UP001610563"/>
    </source>
</evidence>
<accession>A0ABR4FQ23</accession>
<keyword evidence="2" id="KW-1185">Reference proteome</keyword>